<sequence length="160" mass="16957">MVTIGMAGCTSRHGEWTPQPTTGTVPTVAPQQLRNAVSVQVVARIDEAVCAEGGGGLPGPGADGDWCYFLDPGLTLTQAERVELQQTPLGEFVVVVTLLPEERAQFAAWTTRAAGRQIAISVQERVLVAPELREPLSGDAVHIFGIAEADARTLLRQLSG</sequence>
<dbReference type="AlphaFoldDB" id="A0A3A9ZIS8"/>
<gene>
    <name evidence="3" type="ORF">D7223_09775</name>
</gene>
<proteinExistence type="predicted"/>
<organism evidence="3 4">
    <name type="scientific">Micromonospora endolithica</name>
    <dbReference type="NCBI Taxonomy" id="230091"/>
    <lineage>
        <taxon>Bacteria</taxon>
        <taxon>Bacillati</taxon>
        <taxon>Actinomycetota</taxon>
        <taxon>Actinomycetes</taxon>
        <taxon>Micromonosporales</taxon>
        <taxon>Micromonosporaceae</taxon>
        <taxon>Micromonospora</taxon>
    </lineage>
</organism>
<dbReference type="OrthoDB" id="5241375at2"/>
<dbReference type="RefSeq" id="WP_120727363.1">
    <property type="nucleotide sequence ID" value="NZ_VLLO01000001.1"/>
</dbReference>
<dbReference type="Proteomes" id="UP000281726">
    <property type="component" value="Unassembled WGS sequence"/>
</dbReference>
<evidence type="ECO:0000256" key="1">
    <source>
        <dbReference type="SAM" id="MobiDB-lite"/>
    </source>
</evidence>
<protein>
    <recommendedName>
        <fullName evidence="2">SecDF P1 head subdomain domain-containing protein</fullName>
    </recommendedName>
</protein>
<reference evidence="3 4" key="1">
    <citation type="journal article" date="2004" name="Syst. Appl. Microbiol.">
        <title>Cryptoendolithic actinomycetes from antarctic sandstone rock samples: Micromonospora endolithica sp. nov. and two isolates related to Micromonospora coerulea Jensen 1932.</title>
        <authorList>
            <person name="Hirsch P."/>
            <person name="Mevs U."/>
            <person name="Kroppenstedt R.M."/>
            <person name="Schumann P."/>
            <person name="Stackebrandt E."/>
        </authorList>
    </citation>
    <scope>NUCLEOTIDE SEQUENCE [LARGE SCALE GENOMIC DNA]</scope>
    <source>
        <strain evidence="3 4">JCM 12677</strain>
    </source>
</reference>
<dbReference type="Gene3D" id="3.30.1360.200">
    <property type="match status" value="1"/>
</dbReference>
<feature type="region of interest" description="Disordered" evidence="1">
    <location>
        <begin position="1"/>
        <end position="25"/>
    </location>
</feature>
<dbReference type="InterPro" id="IPR054384">
    <property type="entry name" value="SecDF_P1_head"/>
</dbReference>
<evidence type="ECO:0000259" key="2">
    <source>
        <dbReference type="Pfam" id="PF22599"/>
    </source>
</evidence>
<name>A0A3A9ZIS8_9ACTN</name>
<evidence type="ECO:0000313" key="3">
    <source>
        <dbReference type="EMBL" id="RKN48298.1"/>
    </source>
</evidence>
<evidence type="ECO:0000313" key="4">
    <source>
        <dbReference type="Proteomes" id="UP000281726"/>
    </source>
</evidence>
<keyword evidence="4" id="KW-1185">Reference proteome</keyword>
<comment type="caution">
    <text evidence="3">The sequence shown here is derived from an EMBL/GenBank/DDBJ whole genome shotgun (WGS) entry which is preliminary data.</text>
</comment>
<feature type="domain" description="SecDF P1 head subdomain" evidence="2">
    <location>
        <begin position="82"/>
        <end position="155"/>
    </location>
</feature>
<dbReference type="Pfam" id="PF22599">
    <property type="entry name" value="SecDF_P1_head"/>
    <property type="match status" value="1"/>
</dbReference>
<dbReference type="EMBL" id="RBAK01000003">
    <property type="protein sequence ID" value="RKN48298.1"/>
    <property type="molecule type" value="Genomic_DNA"/>
</dbReference>
<accession>A0A3A9ZIS8</accession>